<keyword evidence="2" id="KW-0472">Membrane</keyword>
<evidence type="ECO:0000256" key="1">
    <source>
        <dbReference type="SAM" id="MobiDB-lite"/>
    </source>
</evidence>
<sequence>MLHPDKNKAPKAEDAFKKVNKVSATLLDPQQRRAYDLGGVEAVEAPQQTTRRNNAAEFMTAESVRDFSRSTPGRGHRGPQQHYQENNLHAFVQFLPMLLLFLLMFLFNFAPHETNNSA</sequence>
<feature type="domain" description="J" evidence="3">
    <location>
        <begin position="1"/>
        <end position="39"/>
    </location>
</feature>
<proteinExistence type="predicted"/>
<gene>
    <name evidence="4" type="ORF">EAH_00066270</name>
</gene>
<feature type="region of interest" description="Disordered" evidence="1">
    <location>
        <begin position="44"/>
        <end position="82"/>
    </location>
</feature>
<organism evidence="4 5">
    <name type="scientific">Eimeria acervulina</name>
    <name type="common">Coccidian parasite</name>
    <dbReference type="NCBI Taxonomy" id="5801"/>
    <lineage>
        <taxon>Eukaryota</taxon>
        <taxon>Sar</taxon>
        <taxon>Alveolata</taxon>
        <taxon>Apicomplexa</taxon>
        <taxon>Conoidasida</taxon>
        <taxon>Coccidia</taxon>
        <taxon>Eucoccidiorida</taxon>
        <taxon>Eimeriorina</taxon>
        <taxon>Eimeriidae</taxon>
        <taxon>Eimeria</taxon>
    </lineage>
</organism>
<dbReference type="RefSeq" id="XP_013248189.1">
    <property type="nucleotide sequence ID" value="XM_013392735.1"/>
</dbReference>
<keyword evidence="2" id="KW-0812">Transmembrane</keyword>
<dbReference type="InterPro" id="IPR051100">
    <property type="entry name" value="DnaJ_subfamily_B/C"/>
</dbReference>
<protein>
    <submittedName>
        <fullName evidence="4">DnaJ domain-containing protein, putative</fullName>
    </submittedName>
</protein>
<evidence type="ECO:0000256" key="2">
    <source>
        <dbReference type="SAM" id="Phobius"/>
    </source>
</evidence>
<dbReference type="InterPro" id="IPR001623">
    <property type="entry name" value="DnaJ_domain"/>
</dbReference>
<dbReference type="InterPro" id="IPR036869">
    <property type="entry name" value="J_dom_sf"/>
</dbReference>
<feature type="transmembrane region" description="Helical" evidence="2">
    <location>
        <begin position="90"/>
        <end position="110"/>
    </location>
</feature>
<dbReference type="EMBL" id="HG672341">
    <property type="protein sequence ID" value="CDI82386.1"/>
    <property type="molecule type" value="Genomic_DNA"/>
</dbReference>
<dbReference type="PANTHER" id="PTHR43908">
    <property type="entry name" value="AT29763P-RELATED"/>
    <property type="match status" value="1"/>
</dbReference>
<keyword evidence="5" id="KW-1185">Reference proteome</keyword>
<feature type="non-terminal residue" evidence="4">
    <location>
        <position position="118"/>
    </location>
</feature>
<dbReference type="GeneID" id="25274697"/>
<name>U6GQ89_EIMAC</name>
<dbReference type="Proteomes" id="UP000018050">
    <property type="component" value="Unassembled WGS sequence"/>
</dbReference>
<reference evidence="4" key="1">
    <citation type="submission" date="2013-10" db="EMBL/GenBank/DDBJ databases">
        <title>Genomic analysis of the causative agents of coccidiosis in chickens.</title>
        <authorList>
            <person name="Reid A.J."/>
            <person name="Blake D."/>
            <person name="Billington K."/>
            <person name="Browne H."/>
            <person name="Dunn M."/>
            <person name="Hung S."/>
            <person name="Kawahara F."/>
            <person name="Miranda-Saavedra D."/>
            <person name="Mourier T."/>
            <person name="Nagra H."/>
            <person name="Otto T.D."/>
            <person name="Rawlings N."/>
            <person name="Sanchez A."/>
            <person name="Sanders M."/>
            <person name="Subramaniam C."/>
            <person name="Tay Y."/>
            <person name="Dear P."/>
            <person name="Doerig C."/>
            <person name="Gruber A."/>
            <person name="Parkinson J."/>
            <person name="Shirley M."/>
            <person name="Wan K.L."/>
            <person name="Berriman M."/>
            <person name="Tomley F."/>
            <person name="Pain A."/>
        </authorList>
    </citation>
    <scope>NUCLEOTIDE SEQUENCE</scope>
    <source>
        <strain evidence="4">Houghton</strain>
    </source>
</reference>
<dbReference type="PROSITE" id="PS50076">
    <property type="entry name" value="DNAJ_2"/>
    <property type="match status" value="1"/>
</dbReference>
<dbReference type="Pfam" id="PF00226">
    <property type="entry name" value="DnaJ"/>
    <property type="match status" value="1"/>
</dbReference>
<dbReference type="SUPFAM" id="SSF46565">
    <property type="entry name" value="Chaperone J-domain"/>
    <property type="match status" value="1"/>
</dbReference>
<evidence type="ECO:0000313" key="5">
    <source>
        <dbReference type="Proteomes" id="UP000018050"/>
    </source>
</evidence>
<accession>U6GQ89</accession>
<evidence type="ECO:0000259" key="3">
    <source>
        <dbReference type="PROSITE" id="PS50076"/>
    </source>
</evidence>
<dbReference type="AlphaFoldDB" id="U6GQ89"/>
<dbReference type="VEuPathDB" id="ToxoDB:EAH_00066270"/>
<reference evidence="4" key="2">
    <citation type="submission" date="2013-10" db="EMBL/GenBank/DDBJ databases">
        <authorList>
            <person name="Aslett M."/>
        </authorList>
    </citation>
    <scope>NUCLEOTIDE SEQUENCE</scope>
    <source>
        <strain evidence="4">Houghton</strain>
    </source>
</reference>
<keyword evidence="2" id="KW-1133">Transmembrane helix</keyword>
<evidence type="ECO:0000313" key="4">
    <source>
        <dbReference type="EMBL" id="CDI82386.1"/>
    </source>
</evidence>
<dbReference type="Gene3D" id="1.10.287.110">
    <property type="entry name" value="DnaJ domain"/>
    <property type="match status" value="1"/>
</dbReference>
<dbReference type="OrthoDB" id="10250354at2759"/>